<reference evidence="3" key="1">
    <citation type="submission" date="2022-08" db="EMBL/GenBank/DDBJ databases">
        <title>Reclassification of Massilia species as members of the genera Telluria, Duganella, Pseudoduganella, Mokoshia gen. nov. and Zemynaea gen. nov. using orthogonal and non-orthogonal genome-based approaches.</title>
        <authorList>
            <person name="Bowman J.P."/>
        </authorList>
    </citation>
    <scope>NUCLEOTIDE SEQUENCE</scope>
    <source>
        <strain evidence="3">LMG 11547</strain>
    </source>
</reference>
<feature type="transmembrane region" description="Helical" evidence="1">
    <location>
        <begin position="233"/>
        <end position="251"/>
    </location>
</feature>
<name>A0ABT2BYU4_9BURK</name>
<sequence length="414" mass="45872">MESYLLDWVNLLLRWTHVITAIAWIGASFYFVFLDNSLTKPTSPDLVEKGVDGELWAVHGGGFYHPQKYLVAPKAMPEGLHWFYWESYATWLSGFGLFTVLYLFNAGTFMVDKQVHDWTAGAAVGTALGFLVAFWLVYDTICRTFGRKKNGDAIVGAIIFVFVVFASWLACQLYAGRAAFLLVGAMLATSMSANVFFWIIPGQRKVVAQLKAGQPVDPIYGWRAKQRSVHNTYFTLPVLFAMLSNHYGWLYSGEHNWVVLVLMMLTGALIRQSFVARHKALVHGKRVPWEFAGFGVAAMLGLVVYLTPKPEADLPVIASAAPVNSAAAAGATAQNVSFDQVKGVVAQRCAMCHSAAMPSKGISFDSPDAIKRHAQQMYQQAVVTKQMPLNNATQITPDERNLIKRWYEEGAPTN</sequence>
<keyword evidence="1" id="KW-0472">Membrane</keyword>
<evidence type="ECO:0000256" key="1">
    <source>
        <dbReference type="SAM" id="Phobius"/>
    </source>
</evidence>
<dbReference type="InterPro" id="IPR036909">
    <property type="entry name" value="Cyt_c-like_dom_sf"/>
</dbReference>
<keyword evidence="1" id="KW-1133">Transmembrane helix</keyword>
<dbReference type="Pfam" id="PF06181">
    <property type="entry name" value="Urate_ox_N"/>
    <property type="match status" value="1"/>
</dbReference>
<feature type="transmembrane region" description="Helical" evidence="1">
    <location>
        <begin position="287"/>
        <end position="306"/>
    </location>
</feature>
<feature type="transmembrane region" description="Helical" evidence="1">
    <location>
        <begin position="181"/>
        <end position="200"/>
    </location>
</feature>
<feature type="transmembrane region" description="Helical" evidence="1">
    <location>
        <begin position="118"/>
        <end position="141"/>
    </location>
</feature>
<proteinExistence type="predicted"/>
<dbReference type="EMBL" id="JANUHC010000004">
    <property type="protein sequence ID" value="MCS0630310.1"/>
    <property type="molecule type" value="Genomic_DNA"/>
</dbReference>
<dbReference type="SUPFAM" id="SSF46626">
    <property type="entry name" value="Cytochrome c"/>
    <property type="match status" value="1"/>
</dbReference>
<gene>
    <name evidence="3" type="ORF">NX786_13285</name>
</gene>
<feature type="transmembrane region" description="Helical" evidence="1">
    <location>
        <begin position="83"/>
        <end position="106"/>
    </location>
</feature>
<feature type="transmembrane region" description="Helical" evidence="1">
    <location>
        <begin position="12"/>
        <end position="33"/>
    </location>
</feature>
<feature type="transmembrane region" description="Helical" evidence="1">
    <location>
        <begin position="153"/>
        <end position="175"/>
    </location>
</feature>
<evidence type="ECO:0000313" key="3">
    <source>
        <dbReference type="EMBL" id="MCS0630310.1"/>
    </source>
</evidence>
<keyword evidence="1" id="KW-0812">Transmembrane</keyword>
<dbReference type="Proteomes" id="UP001165263">
    <property type="component" value="Unassembled WGS sequence"/>
</dbReference>
<dbReference type="InterPro" id="IPR010389">
    <property type="entry name" value="Urate_ox_N"/>
</dbReference>
<evidence type="ECO:0000313" key="4">
    <source>
        <dbReference type="Proteomes" id="UP001165263"/>
    </source>
</evidence>
<feature type="domain" description="Urate oxidase N-terminal" evidence="2">
    <location>
        <begin position="3"/>
        <end position="300"/>
    </location>
</feature>
<keyword evidence="4" id="KW-1185">Reference proteome</keyword>
<accession>A0ABT2BYU4</accession>
<evidence type="ECO:0000259" key="2">
    <source>
        <dbReference type="Pfam" id="PF06181"/>
    </source>
</evidence>
<feature type="transmembrane region" description="Helical" evidence="1">
    <location>
        <begin position="257"/>
        <end position="275"/>
    </location>
</feature>
<comment type="caution">
    <text evidence="3">The sequence shown here is derived from an EMBL/GenBank/DDBJ whole genome shotgun (WGS) entry which is preliminary data.</text>
</comment>
<protein>
    <submittedName>
        <fullName evidence="3">Urate hydroxylase PuuD</fullName>
    </submittedName>
</protein>
<dbReference type="RefSeq" id="WP_259449423.1">
    <property type="nucleotide sequence ID" value="NZ_CP119520.1"/>
</dbReference>
<organism evidence="3 4">
    <name type="scientific">Telluria mixta</name>
    <dbReference type="NCBI Taxonomy" id="34071"/>
    <lineage>
        <taxon>Bacteria</taxon>
        <taxon>Pseudomonadati</taxon>
        <taxon>Pseudomonadota</taxon>
        <taxon>Betaproteobacteria</taxon>
        <taxon>Burkholderiales</taxon>
        <taxon>Oxalobacteraceae</taxon>
        <taxon>Telluria group</taxon>
        <taxon>Telluria</taxon>
    </lineage>
</organism>